<keyword evidence="1" id="KW-0540">Nuclease</keyword>
<dbReference type="PANTHER" id="PTHR30591:SF1">
    <property type="entry name" value="RECBCD ENZYME SUBUNIT RECC"/>
    <property type="match status" value="1"/>
</dbReference>
<organism evidence="12 13">
    <name type="scientific">Companilactobacillus ginsenosidimutans</name>
    <dbReference type="NCBI Taxonomy" id="1007676"/>
    <lineage>
        <taxon>Bacteria</taxon>
        <taxon>Bacillati</taxon>
        <taxon>Bacillota</taxon>
        <taxon>Bacilli</taxon>
        <taxon>Lactobacillales</taxon>
        <taxon>Lactobacillaceae</taxon>
        <taxon>Companilactobacillus</taxon>
    </lineage>
</organism>
<keyword evidence="9" id="KW-0234">DNA repair</keyword>
<dbReference type="GO" id="GO:0005524">
    <property type="term" value="F:ATP binding"/>
    <property type="evidence" value="ECO:0007669"/>
    <property type="project" value="UniProtKB-KW"/>
</dbReference>
<feature type="domain" description="ATP-dependent helicase/deoxyribonuclease subunit B N-terminal" evidence="11">
    <location>
        <begin position="5"/>
        <end position="281"/>
    </location>
</feature>
<keyword evidence="8" id="KW-0238">DNA-binding</keyword>
<dbReference type="OrthoDB" id="9758506at2"/>
<evidence type="ECO:0000256" key="1">
    <source>
        <dbReference type="ARBA" id="ARBA00022722"/>
    </source>
</evidence>
<accession>A0A0H4QYN1</accession>
<evidence type="ECO:0000256" key="7">
    <source>
        <dbReference type="ARBA" id="ARBA00022840"/>
    </source>
</evidence>
<gene>
    <name evidence="12" type="ORF">ABM34_02825</name>
</gene>
<dbReference type="KEGG" id="lgn:ABM34_02825"/>
<keyword evidence="13" id="KW-1185">Reference proteome</keyword>
<dbReference type="Proteomes" id="UP000036106">
    <property type="component" value="Chromosome"/>
</dbReference>
<dbReference type="RefSeq" id="WP_048703141.1">
    <property type="nucleotide sequence ID" value="NZ_CP012034.1"/>
</dbReference>
<dbReference type="Pfam" id="PF12705">
    <property type="entry name" value="PDDEXK_1"/>
    <property type="match status" value="1"/>
</dbReference>
<evidence type="ECO:0000259" key="10">
    <source>
        <dbReference type="Pfam" id="PF12705"/>
    </source>
</evidence>
<evidence type="ECO:0000313" key="12">
    <source>
        <dbReference type="EMBL" id="AKP66590.1"/>
    </source>
</evidence>
<evidence type="ECO:0000256" key="8">
    <source>
        <dbReference type="ARBA" id="ARBA00023125"/>
    </source>
</evidence>
<keyword evidence="3" id="KW-0227">DNA damage</keyword>
<dbReference type="GO" id="GO:0006310">
    <property type="term" value="P:DNA recombination"/>
    <property type="evidence" value="ECO:0007669"/>
    <property type="project" value="TreeGrafter"/>
</dbReference>
<dbReference type="EMBL" id="CP012034">
    <property type="protein sequence ID" value="AKP66590.1"/>
    <property type="molecule type" value="Genomic_DNA"/>
</dbReference>
<dbReference type="AlphaFoldDB" id="A0A0H4QYN1"/>
<proteinExistence type="predicted"/>
<evidence type="ECO:0000256" key="4">
    <source>
        <dbReference type="ARBA" id="ARBA00022801"/>
    </source>
</evidence>
<evidence type="ECO:0000259" key="11">
    <source>
        <dbReference type="Pfam" id="PF21445"/>
    </source>
</evidence>
<evidence type="ECO:0000256" key="3">
    <source>
        <dbReference type="ARBA" id="ARBA00022763"/>
    </source>
</evidence>
<sequence>MTLNFILGKNQFDHHAKMMELFEKDFKNDKNGEFFFIVPNHIKFESEIRTLTDFGKIQGDDELVASSKVQCFSLSRLAWYFLRGTDVFNIETLTDTKSAMIIRRIISQHKSELKILAGMADKSGFIEQLRGQFTEFQNGKVAPEDVDEVIKKNNNDIFAGKIEELNLIYKNYSEEISKFATNSFKLDALAEFFDQKINTSHYYFYIEGFSTFTAAELNVVQSILLNCGGINISLSLDKPLTKPLEKTDFYARPAGTFTQLSNIAHDNQISFHSILADRPRVSDDIAVLENYWIQSSGNDAIQPSKLNSRNSVQIWKSTNKQAEVSAVSTYIRQLVANQGYRYKDFLILARDLNQYSSFIEAFMDENEIPYFVDLQRKMSDHPFKKLVDLLFDLRNHGLRSEDAIALLRTELLIPEKYQDRDISEFRSAVDLLENYVLANGVTRKRWLGNDFESDAALDPETDSTIINNYQLINEMKNYIKDIYLTLDEYFKNDQKAIDAASFLYNFMDSRGVFNVLSKWQVRAVEQNDLTSADQPQQVVDKFNTILDEYVSVFGNEIFNSQDFIEILDSAFESAEYSQIPSTLDAVNISEIGMVQPNNRKITLILGATVNNMPGTSVSTSIIADNERELISDNLESGKYLNASDEVMNNSEPYLHDLTFTTPSQRLIFTYPNYTEDNKQQEISSYVSRIENNFDIEEQDILLNPTPNENRENEVLRYIGSPESSLNYIIRVSRAALDNKDKLSNQWKYIRSKLLTDDNEQATKVLNSLEYKNIPMDLKPETVEKLYGDNINVSISRLETFYQNEYEYFLKYGLKLQPRKVFEVTPAQTGSLYHAVLDGLVKMLNNQGVDIRNLNDQQLTDFVHDIFQQQIKLPENKIFLSSDRMGFISKKAEQTLLQLVKAIKQQLSRNKFVPRATEVAFGKMNNTKQDLPGLSYQIAGNHTINVRGKIDRIDEMSIDNTDYLAVIDYKSSARSFDFDNFLAGLTMQMPTYLENLVSNKNMFSSNNDVKIAGAFYAHISNPKIQLKKGINVEQELLKKFKLDGLIVDDDELLENLDSLMGRTSLILPIGQTKSKGISINSKSALSQEDLARILNYNQHLIKQAGEKIYSGKLQINPFRDSNNRTGLQFSDYKSILQFDAMLPENEYHEIINHGRNAKKEVLKRIQLILEDGNRNA</sequence>
<protein>
    <submittedName>
        <fullName evidence="12">Uncharacterized protein</fullName>
    </submittedName>
</protein>
<evidence type="ECO:0000256" key="2">
    <source>
        <dbReference type="ARBA" id="ARBA00022741"/>
    </source>
</evidence>
<dbReference type="GO" id="GO:0003677">
    <property type="term" value="F:DNA binding"/>
    <property type="evidence" value="ECO:0007669"/>
    <property type="project" value="UniProtKB-KW"/>
</dbReference>
<dbReference type="InterPro" id="IPR038726">
    <property type="entry name" value="PDDEXK_AddAB-type"/>
</dbReference>
<name>A0A0H4QYN1_9LACO</name>
<keyword evidence="4" id="KW-0378">Hydrolase</keyword>
<dbReference type="PANTHER" id="PTHR30591">
    <property type="entry name" value="RECBCD ENZYME SUBUNIT RECC"/>
    <property type="match status" value="1"/>
</dbReference>
<dbReference type="GO" id="GO:0004386">
    <property type="term" value="F:helicase activity"/>
    <property type="evidence" value="ECO:0007669"/>
    <property type="project" value="UniProtKB-KW"/>
</dbReference>
<dbReference type="STRING" id="1007676.ABM34_02825"/>
<dbReference type="InterPro" id="IPR049035">
    <property type="entry name" value="ADDB_N"/>
</dbReference>
<dbReference type="GO" id="GO:0006281">
    <property type="term" value="P:DNA repair"/>
    <property type="evidence" value="ECO:0007669"/>
    <property type="project" value="UniProtKB-KW"/>
</dbReference>
<dbReference type="GO" id="GO:0004527">
    <property type="term" value="F:exonuclease activity"/>
    <property type="evidence" value="ECO:0007669"/>
    <property type="project" value="UniProtKB-KW"/>
</dbReference>
<reference evidence="13" key="1">
    <citation type="submission" date="2015-07" db="EMBL/GenBank/DDBJ databases">
        <title>Lactobacillus ginsenosidimutans/EMML 3141/ whole genome sequencing.</title>
        <authorList>
            <person name="Kim M.K."/>
            <person name="Im W.-T."/>
            <person name="Srinivasan S."/>
            <person name="Lee J.-J."/>
        </authorList>
    </citation>
    <scope>NUCLEOTIDE SEQUENCE [LARGE SCALE GENOMIC DNA]</scope>
    <source>
        <strain evidence="13">EMML 3041</strain>
    </source>
</reference>
<evidence type="ECO:0000256" key="9">
    <source>
        <dbReference type="ARBA" id="ARBA00023204"/>
    </source>
</evidence>
<keyword evidence="2" id="KW-0547">Nucleotide-binding</keyword>
<feature type="domain" description="PD-(D/E)XK endonuclease-like" evidence="10">
    <location>
        <begin position="792"/>
        <end position="1118"/>
    </location>
</feature>
<dbReference type="Pfam" id="PF21445">
    <property type="entry name" value="ADDB_N"/>
    <property type="match status" value="1"/>
</dbReference>
<evidence type="ECO:0000256" key="6">
    <source>
        <dbReference type="ARBA" id="ARBA00022839"/>
    </source>
</evidence>
<dbReference type="SUPFAM" id="SSF52540">
    <property type="entry name" value="P-loop containing nucleoside triphosphate hydrolases"/>
    <property type="match status" value="1"/>
</dbReference>
<dbReference type="PATRIC" id="fig|1007676.4.peg.585"/>
<keyword evidence="6" id="KW-0269">Exonuclease</keyword>
<dbReference type="Gene3D" id="3.40.50.300">
    <property type="entry name" value="P-loop containing nucleotide triphosphate hydrolases"/>
    <property type="match status" value="4"/>
</dbReference>
<dbReference type="InterPro" id="IPR027417">
    <property type="entry name" value="P-loop_NTPase"/>
</dbReference>
<evidence type="ECO:0000256" key="5">
    <source>
        <dbReference type="ARBA" id="ARBA00022806"/>
    </source>
</evidence>
<evidence type="ECO:0000313" key="13">
    <source>
        <dbReference type="Proteomes" id="UP000036106"/>
    </source>
</evidence>
<keyword evidence="5" id="KW-0347">Helicase</keyword>
<keyword evidence="7" id="KW-0067">ATP-binding</keyword>